<dbReference type="Gene3D" id="2.60.40.150">
    <property type="entry name" value="C2 domain"/>
    <property type="match status" value="1"/>
</dbReference>
<dbReference type="Gene3D" id="3.30.70.1820">
    <property type="entry name" value="L1 transposable element, RRM domain"/>
    <property type="match status" value="1"/>
</dbReference>
<gene>
    <name evidence="2" type="ORF">JOQ06_026476</name>
</gene>
<name>A0AAD6FMS7_9TELE</name>
<comment type="caution">
    <text evidence="2">The sequence shown here is derived from an EMBL/GenBank/DDBJ whole genome shotgun (WGS) entry which is preliminary data.</text>
</comment>
<protein>
    <submittedName>
        <fullName evidence="2">Uncharacterized protein</fullName>
    </submittedName>
</protein>
<dbReference type="Gene3D" id="1.20.5.340">
    <property type="match status" value="1"/>
</dbReference>
<proteinExistence type="predicted"/>
<dbReference type="EMBL" id="JAPTMU010000007">
    <property type="protein sequence ID" value="KAJ4940167.1"/>
    <property type="molecule type" value="Genomic_DNA"/>
</dbReference>
<dbReference type="AlphaFoldDB" id="A0AAD6FMS7"/>
<dbReference type="InterPro" id="IPR035892">
    <property type="entry name" value="C2_domain_sf"/>
</dbReference>
<reference evidence="2" key="1">
    <citation type="submission" date="2022-11" db="EMBL/GenBank/DDBJ databases">
        <title>Chromosome-level genome of Pogonophryne albipinna.</title>
        <authorList>
            <person name="Jo E."/>
        </authorList>
    </citation>
    <scope>NUCLEOTIDE SEQUENCE</scope>
    <source>
        <strain evidence="2">SGF0006</strain>
        <tissue evidence="2">Muscle</tissue>
    </source>
</reference>
<keyword evidence="1" id="KW-0175">Coiled coil</keyword>
<sequence>MSISVNLKKISNLPGRSDRKVELCFREIRGEVLSISVYNCSKVFSNRLLGKLVISLQHVVSTGRVLLREPLTDSNYSLTEIYIELDIRYHPVEGTAGSWEGLDFIKVEDQDDGRFERKSLRADYGTKLDNIDTRLTVVATSMVALESKVTELKRDVSSNSTRINEAEGRIQHAEKTLEKTEAALDSVNKRIAYLESKTDDLENRCRRKNLRLFGIREGAEGQQTLLNLVNDMLTRWLELTPDRALTLERVHRTLASGKPNQHKAVIVRFLKFQEKEFVYLDINAFRGFQHNPCKLRVLHNGRINLFTMPQEAEKFYKSIKQ</sequence>
<evidence type="ECO:0000313" key="3">
    <source>
        <dbReference type="Proteomes" id="UP001219934"/>
    </source>
</evidence>
<evidence type="ECO:0000313" key="2">
    <source>
        <dbReference type="EMBL" id="KAJ4940167.1"/>
    </source>
</evidence>
<dbReference type="SUPFAM" id="SSF57997">
    <property type="entry name" value="Tropomyosin"/>
    <property type="match status" value="1"/>
</dbReference>
<accession>A0AAD6FMS7</accession>
<dbReference type="SUPFAM" id="SSF49562">
    <property type="entry name" value="C2 domain (Calcium/lipid-binding domain, CaLB)"/>
    <property type="match status" value="1"/>
</dbReference>
<dbReference type="PANTHER" id="PTHR11505">
    <property type="entry name" value="L1 TRANSPOSABLE ELEMENT-RELATED"/>
    <property type="match status" value="1"/>
</dbReference>
<keyword evidence="3" id="KW-1185">Reference proteome</keyword>
<dbReference type="InterPro" id="IPR004244">
    <property type="entry name" value="Transposase_22"/>
</dbReference>
<evidence type="ECO:0000256" key="1">
    <source>
        <dbReference type="SAM" id="Coils"/>
    </source>
</evidence>
<dbReference type="Proteomes" id="UP001219934">
    <property type="component" value="Unassembled WGS sequence"/>
</dbReference>
<organism evidence="2 3">
    <name type="scientific">Pogonophryne albipinna</name>
    <dbReference type="NCBI Taxonomy" id="1090488"/>
    <lineage>
        <taxon>Eukaryota</taxon>
        <taxon>Metazoa</taxon>
        <taxon>Chordata</taxon>
        <taxon>Craniata</taxon>
        <taxon>Vertebrata</taxon>
        <taxon>Euteleostomi</taxon>
        <taxon>Actinopterygii</taxon>
        <taxon>Neopterygii</taxon>
        <taxon>Teleostei</taxon>
        <taxon>Neoteleostei</taxon>
        <taxon>Acanthomorphata</taxon>
        <taxon>Eupercaria</taxon>
        <taxon>Perciformes</taxon>
        <taxon>Notothenioidei</taxon>
        <taxon>Pogonophryne</taxon>
    </lineage>
</organism>
<feature type="coiled-coil region" evidence="1">
    <location>
        <begin position="163"/>
        <end position="204"/>
    </location>
</feature>